<dbReference type="InterPro" id="IPR036179">
    <property type="entry name" value="Ig-like_dom_sf"/>
</dbReference>
<evidence type="ECO:0000256" key="2">
    <source>
        <dbReference type="SAM" id="SignalP"/>
    </source>
</evidence>
<dbReference type="PROSITE" id="PS00290">
    <property type="entry name" value="IG_MHC"/>
    <property type="match status" value="1"/>
</dbReference>
<keyword evidence="5" id="KW-1185">Reference proteome</keyword>
<dbReference type="Proteomes" id="UP000472264">
    <property type="component" value="Chromosome 5"/>
</dbReference>
<dbReference type="InterPro" id="IPR003597">
    <property type="entry name" value="Ig_C1-set"/>
</dbReference>
<name>A0A665VC65_ECHNA</name>
<feature type="domain" description="Ig-like" evidence="3">
    <location>
        <begin position="42"/>
        <end position="139"/>
    </location>
</feature>
<evidence type="ECO:0000313" key="5">
    <source>
        <dbReference type="Proteomes" id="UP000472264"/>
    </source>
</evidence>
<dbReference type="SMART" id="SM00407">
    <property type="entry name" value="IGc1"/>
    <property type="match status" value="1"/>
</dbReference>
<dbReference type="InParanoid" id="A0A665VC65"/>
<dbReference type="PROSITE" id="PS50835">
    <property type="entry name" value="IG_LIKE"/>
    <property type="match status" value="1"/>
</dbReference>
<evidence type="ECO:0000256" key="1">
    <source>
        <dbReference type="ARBA" id="ARBA00023319"/>
    </source>
</evidence>
<dbReference type="SUPFAM" id="SSF48726">
    <property type="entry name" value="Immunoglobulin"/>
    <property type="match status" value="1"/>
</dbReference>
<dbReference type="Gene3D" id="2.60.40.10">
    <property type="entry name" value="Immunoglobulins"/>
    <property type="match status" value="1"/>
</dbReference>
<organism evidence="4 5">
    <name type="scientific">Echeneis naucrates</name>
    <name type="common">Live sharksucker</name>
    <dbReference type="NCBI Taxonomy" id="173247"/>
    <lineage>
        <taxon>Eukaryota</taxon>
        <taxon>Metazoa</taxon>
        <taxon>Chordata</taxon>
        <taxon>Craniata</taxon>
        <taxon>Vertebrata</taxon>
        <taxon>Euteleostomi</taxon>
        <taxon>Actinopterygii</taxon>
        <taxon>Neopterygii</taxon>
        <taxon>Teleostei</taxon>
        <taxon>Neoteleostei</taxon>
        <taxon>Acanthomorphata</taxon>
        <taxon>Carangaria</taxon>
        <taxon>Carangiformes</taxon>
        <taxon>Echeneidae</taxon>
        <taxon>Echeneis</taxon>
    </lineage>
</organism>
<dbReference type="InterPro" id="IPR003006">
    <property type="entry name" value="Ig/MHC_CS"/>
</dbReference>
<protein>
    <recommendedName>
        <fullName evidence="3">Ig-like domain-containing protein</fullName>
    </recommendedName>
</protein>
<dbReference type="PANTHER" id="PTHR19944">
    <property type="entry name" value="MHC CLASS II-RELATED"/>
    <property type="match status" value="1"/>
</dbReference>
<feature type="signal peptide" evidence="2">
    <location>
        <begin position="1"/>
        <end position="19"/>
    </location>
</feature>
<reference evidence="4" key="2">
    <citation type="submission" date="2025-08" db="UniProtKB">
        <authorList>
            <consortium name="Ensembl"/>
        </authorList>
    </citation>
    <scope>IDENTIFICATION</scope>
</reference>
<dbReference type="CDD" id="cd00098">
    <property type="entry name" value="IgC1"/>
    <property type="match status" value="1"/>
</dbReference>
<reference evidence="4" key="1">
    <citation type="submission" date="2021-04" db="EMBL/GenBank/DDBJ databases">
        <authorList>
            <consortium name="Wellcome Sanger Institute Data Sharing"/>
        </authorList>
    </citation>
    <scope>NUCLEOTIDE SEQUENCE [LARGE SCALE GENOMIC DNA]</scope>
</reference>
<dbReference type="Pfam" id="PF07654">
    <property type="entry name" value="C1-set"/>
    <property type="match status" value="1"/>
</dbReference>
<sequence>LFWFALVRLLLSLDPFCLFQICVHKFFVLDPLTTPLSPSVEPSFLRITSIPQVPKVERLLVLCCRVENFYPQDISLEWSRNDGEQVHNVTHFGPFSNHNSLYSVWSKIQLVMAQEDESAVYICRVYHSSFAAPGFKDVSYYINTQGLPQWLVKTHLTLTLQNNVNVMLTNKYFSFIQFRTMKIVRKLAWKR</sequence>
<feature type="chain" id="PRO_5025530607" description="Ig-like domain-containing protein" evidence="2">
    <location>
        <begin position="20"/>
        <end position="191"/>
    </location>
</feature>
<reference evidence="4" key="3">
    <citation type="submission" date="2025-09" db="UniProtKB">
        <authorList>
            <consortium name="Ensembl"/>
        </authorList>
    </citation>
    <scope>IDENTIFICATION</scope>
</reference>
<dbReference type="InterPro" id="IPR007110">
    <property type="entry name" value="Ig-like_dom"/>
</dbReference>
<keyword evidence="1" id="KW-0393">Immunoglobulin domain</keyword>
<proteinExistence type="predicted"/>
<dbReference type="Ensembl" id="ENSENLT00000030212.1">
    <property type="protein sequence ID" value="ENSENLP00000029338.1"/>
    <property type="gene ID" value="ENSENLG00000013095.1"/>
</dbReference>
<keyword evidence="2" id="KW-0732">Signal</keyword>
<evidence type="ECO:0000313" key="4">
    <source>
        <dbReference type="Ensembl" id="ENSENLP00000029338.1"/>
    </source>
</evidence>
<dbReference type="AlphaFoldDB" id="A0A665VC65"/>
<evidence type="ECO:0000259" key="3">
    <source>
        <dbReference type="PROSITE" id="PS50835"/>
    </source>
</evidence>
<dbReference type="InterPro" id="IPR013783">
    <property type="entry name" value="Ig-like_fold"/>
</dbReference>
<dbReference type="InterPro" id="IPR050160">
    <property type="entry name" value="MHC/Immunoglobulin"/>
</dbReference>
<accession>A0A665VC65</accession>